<name>A0ABR4LXS4_9EURO</name>
<feature type="region of interest" description="Disordered" evidence="2">
    <location>
        <begin position="604"/>
        <end position="654"/>
    </location>
</feature>
<keyword evidence="1" id="KW-0479">Metal-binding</keyword>
<dbReference type="PROSITE" id="PS00028">
    <property type="entry name" value="ZINC_FINGER_C2H2_1"/>
    <property type="match status" value="1"/>
</dbReference>
<feature type="compositionally biased region" description="Polar residues" evidence="2">
    <location>
        <begin position="272"/>
        <end position="287"/>
    </location>
</feature>
<dbReference type="PROSITE" id="PS50157">
    <property type="entry name" value="ZINC_FINGER_C2H2_2"/>
    <property type="match status" value="2"/>
</dbReference>
<dbReference type="GeneID" id="98141537"/>
<feature type="compositionally biased region" description="Polar residues" evidence="2">
    <location>
        <begin position="503"/>
        <end position="519"/>
    </location>
</feature>
<dbReference type="Proteomes" id="UP001610432">
    <property type="component" value="Unassembled WGS sequence"/>
</dbReference>
<organism evidence="4 5">
    <name type="scientific">Aspergillus lucknowensis</name>
    <dbReference type="NCBI Taxonomy" id="176173"/>
    <lineage>
        <taxon>Eukaryota</taxon>
        <taxon>Fungi</taxon>
        <taxon>Dikarya</taxon>
        <taxon>Ascomycota</taxon>
        <taxon>Pezizomycotina</taxon>
        <taxon>Eurotiomycetes</taxon>
        <taxon>Eurotiomycetidae</taxon>
        <taxon>Eurotiales</taxon>
        <taxon>Aspergillaceae</taxon>
        <taxon>Aspergillus</taxon>
        <taxon>Aspergillus subgen. Nidulantes</taxon>
    </lineage>
</organism>
<dbReference type="EMBL" id="JBFXLQ010000010">
    <property type="protein sequence ID" value="KAL2869341.1"/>
    <property type="molecule type" value="Genomic_DNA"/>
</dbReference>
<feature type="compositionally biased region" description="Polar residues" evidence="2">
    <location>
        <begin position="225"/>
        <end position="253"/>
    </location>
</feature>
<dbReference type="Gene3D" id="3.30.160.60">
    <property type="entry name" value="Classic Zinc Finger"/>
    <property type="match status" value="2"/>
</dbReference>
<accession>A0ABR4LXS4</accession>
<dbReference type="InterPro" id="IPR036236">
    <property type="entry name" value="Znf_C2H2_sf"/>
</dbReference>
<dbReference type="Pfam" id="PF00096">
    <property type="entry name" value="zf-C2H2"/>
    <property type="match status" value="1"/>
</dbReference>
<sequence length="718" mass="79671">MFNPSLRKGTTEPTSYPADSIFIQDDQFLPDYSQEIPFQYINQDQQPQLQPPFHYLQDLSVISPPSSIPSSPTSSPASSISHFPVTTGVAADYSTAVFDGCSSFEAPSMTPASSYNPAINVQHSGSPQPQSYLPAQFNQQQFVFDNSQMLTQQYLPNNHTWEQNLPLSSPAHTHNNFQQQYNSHSSHLQTPNSSSGRSPGNSVQQRPIHHSAPTKPLPTPVHTPVQRSFLTPQYQKNDLSSHDGSQSGHFMTDQQPNQSQHQHHPSDYSLAPSVSTVSHNSPTTPHTSFEDADEIQKALPNGENQSFADDQWLHDYLRFDALPDYNSSTGLPLGIPKLNRTLTDVIQDELYTTPVMQGQHGAKLSAHQQNFLAPSYQNPLSDRLQAAHQGHLSARNRSPVGSIQRERSPFRQNSPLAAEFDHDAFQQQAAVTSVPNGPSGMGMQQAQAEPKTISPKDAVLNDFNEGEDHTIPFIHQSDFNLGDTLGLRQDNTFQPAPGFPSVDSFTQFGPAPGTSQPFGFNQPRQSRRQSQQQNSLLHQTPDFPASLPRFESTGSEVFSSGMTSPSHAKTAAPAQREISRPQDTSADSGTYTCTYHGCTQRFETPGKLQKHKREAHRQTTPGGHLVARDGSPRNSQAGPHKCDRINPSTGKPCGSVFSRPYDLTRHEDTIHNARKQKVRCHLCTEEKTFSRNDALTRHMRVVHPEVDWPGKQRRKGRE</sequence>
<dbReference type="PANTHER" id="PTHR46179:SF19">
    <property type="entry name" value="C2H2 FINGER DOMAIN TRANSCRIPTION FACTOR (EUROFUNG)-RELATED"/>
    <property type="match status" value="1"/>
</dbReference>
<feature type="region of interest" description="Disordered" evidence="2">
    <location>
        <begin position="488"/>
        <end position="587"/>
    </location>
</feature>
<comment type="caution">
    <text evidence="4">The sequence shown here is derived from an EMBL/GenBank/DDBJ whole genome shotgun (WGS) entry which is preliminary data.</text>
</comment>
<evidence type="ECO:0000256" key="2">
    <source>
        <dbReference type="SAM" id="MobiDB-lite"/>
    </source>
</evidence>
<feature type="compositionally biased region" description="Low complexity" evidence="2">
    <location>
        <begin position="521"/>
        <end position="535"/>
    </location>
</feature>
<proteinExistence type="predicted"/>
<dbReference type="RefSeq" id="XP_070888320.1">
    <property type="nucleotide sequence ID" value="XM_071026465.1"/>
</dbReference>
<feature type="compositionally biased region" description="Low complexity" evidence="2">
    <location>
        <begin position="191"/>
        <end position="202"/>
    </location>
</feature>
<dbReference type="SMART" id="SM00355">
    <property type="entry name" value="ZnF_C2H2"/>
    <property type="match status" value="3"/>
</dbReference>
<feature type="compositionally biased region" description="Polar residues" evidence="2">
    <location>
        <begin position="552"/>
        <end position="567"/>
    </location>
</feature>
<feature type="domain" description="C2H2-type" evidence="3">
    <location>
        <begin position="640"/>
        <end position="676"/>
    </location>
</feature>
<keyword evidence="5" id="KW-1185">Reference proteome</keyword>
<dbReference type="InterPro" id="IPR013087">
    <property type="entry name" value="Znf_C2H2_type"/>
</dbReference>
<evidence type="ECO:0000259" key="3">
    <source>
        <dbReference type="PROSITE" id="PS50157"/>
    </source>
</evidence>
<dbReference type="InterPro" id="IPR051061">
    <property type="entry name" value="Zinc_finger_trans_reg"/>
</dbReference>
<feature type="region of interest" description="Disordered" evidence="2">
    <location>
        <begin position="161"/>
        <end position="290"/>
    </location>
</feature>
<keyword evidence="1" id="KW-0862">Zinc</keyword>
<reference evidence="4 5" key="1">
    <citation type="submission" date="2024-07" db="EMBL/GenBank/DDBJ databases">
        <title>Section-level genome sequencing and comparative genomics of Aspergillus sections Usti and Cavernicolus.</title>
        <authorList>
            <consortium name="Lawrence Berkeley National Laboratory"/>
            <person name="Nybo J.L."/>
            <person name="Vesth T.C."/>
            <person name="Theobald S."/>
            <person name="Frisvad J.C."/>
            <person name="Larsen T.O."/>
            <person name="Kjaerboelling I."/>
            <person name="Rothschild-Mancinelli K."/>
            <person name="Lyhne E.K."/>
            <person name="Kogle M.E."/>
            <person name="Barry K."/>
            <person name="Clum A."/>
            <person name="Na H."/>
            <person name="Ledsgaard L."/>
            <person name="Lin J."/>
            <person name="Lipzen A."/>
            <person name="Kuo A."/>
            <person name="Riley R."/>
            <person name="Mondo S."/>
            <person name="Labutti K."/>
            <person name="Haridas S."/>
            <person name="Pangalinan J."/>
            <person name="Salamov A.A."/>
            <person name="Simmons B.A."/>
            <person name="Magnuson J.K."/>
            <person name="Chen J."/>
            <person name="Drula E."/>
            <person name="Henrissat B."/>
            <person name="Wiebenga A."/>
            <person name="Lubbers R.J."/>
            <person name="Gomes A.C."/>
            <person name="Macurrencykelacurrency M.R."/>
            <person name="Stajich J."/>
            <person name="Grigoriev I.V."/>
            <person name="Mortensen U.H."/>
            <person name="De Vries R.P."/>
            <person name="Baker S.E."/>
            <person name="Andersen M.R."/>
        </authorList>
    </citation>
    <scope>NUCLEOTIDE SEQUENCE [LARGE SCALE GENOMIC DNA]</scope>
    <source>
        <strain evidence="4 5">CBS 449.75</strain>
    </source>
</reference>
<keyword evidence="1" id="KW-0863">Zinc-finger</keyword>
<evidence type="ECO:0000313" key="5">
    <source>
        <dbReference type="Proteomes" id="UP001610432"/>
    </source>
</evidence>
<feature type="compositionally biased region" description="Polar residues" evidence="2">
    <location>
        <begin position="161"/>
        <end position="190"/>
    </location>
</feature>
<evidence type="ECO:0000313" key="4">
    <source>
        <dbReference type="EMBL" id="KAL2869341.1"/>
    </source>
</evidence>
<dbReference type="SUPFAM" id="SSF57667">
    <property type="entry name" value="beta-beta-alpha zinc fingers"/>
    <property type="match status" value="1"/>
</dbReference>
<protein>
    <submittedName>
        <fullName evidence="4">C2H2 transcription factor</fullName>
    </submittedName>
</protein>
<dbReference type="PANTHER" id="PTHR46179">
    <property type="entry name" value="ZINC FINGER PROTEIN"/>
    <property type="match status" value="1"/>
</dbReference>
<gene>
    <name evidence="4" type="ORF">BJX67DRAFT_26758</name>
</gene>
<feature type="domain" description="C2H2-type" evidence="3">
    <location>
        <begin position="591"/>
        <end position="621"/>
    </location>
</feature>
<evidence type="ECO:0000256" key="1">
    <source>
        <dbReference type="PROSITE-ProRule" id="PRU00042"/>
    </source>
</evidence>